<proteinExistence type="predicted"/>
<comment type="caution">
    <text evidence="2">The sequence shown here is derived from an EMBL/GenBank/DDBJ whole genome shotgun (WGS) entry which is preliminary data.</text>
</comment>
<keyword evidence="3" id="KW-1185">Reference proteome</keyword>
<feature type="compositionally biased region" description="Basic and acidic residues" evidence="1">
    <location>
        <begin position="24"/>
        <end position="43"/>
    </location>
</feature>
<sequence>MFTKRAHHFSSSHSPNSFLVGGGDEQKRMGRRTQKQEEGEGVHARKCHIRRTHITGDTRFGTPRGYAGTKLPPVSSVSDRSSASLAPPPLRISVHGPSISLSSLLKSHQRNEEKKV</sequence>
<feature type="compositionally biased region" description="Basic residues" evidence="1">
    <location>
        <begin position="1"/>
        <end position="10"/>
    </location>
</feature>
<dbReference type="EMBL" id="JAFNEN010000055">
    <property type="protein sequence ID" value="KAG8197415.1"/>
    <property type="molecule type" value="Genomic_DNA"/>
</dbReference>
<evidence type="ECO:0000313" key="2">
    <source>
        <dbReference type="EMBL" id="KAG8197415.1"/>
    </source>
</evidence>
<feature type="compositionally biased region" description="Basic residues" evidence="1">
    <location>
        <begin position="44"/>
        <end position="53"/>
    </location>
</feature>
<gene>
    <name evidence="2" type="ORF">JTE90_014901</name>
</gene>
<evidence type="ECO:0000313" key="3">
    <source>
        <dbReference type="Proteomes" id="UP000827092"/>
    </source>
</evidence>
<accession>A0AAV6VKY2</accession>
<dbReference type="Proteomes" id="UP000827092">
    <property type="component" value="Unassembled WGS sequence"/>
</dbReference>
<dbReference type="AlphaFoldDB" id="A0AAV6VKY2"/>
<name>A0AAV6VKY2_9ARAC</name>
<protein>
    <submittedName>
        <fullName evidence="2">Uncharacterized protein</fullName>
    </submittedName>
</protein>
<feature type="compositionally biased region" description="Low complexity" evidence="1">
    <location>
        <begin position="71"/>
        <end position="85"/>
    </location>
</feature>
<feature type="region of interest" description="Disordered" evidence="1">
    <location>
        <begin position="1"/>
        <end position="97"/>
    </location>
</feature>
<organism evidence="2 3">
    <name type="scientific">Oedothorax gibbosus</name>
    <dbReference type="NCBI Taxonomy" id="931172"/>
    <lineage>
        <taxon>Eukaryota</taxon>
        <taxon>Metazoa</taxon>
        <taxon>Ecdysozoa</taxon>
        <taxon>Arthropoda</taxon>
        <taxon>Chelicerata</taxon>
        <taxon>Arachnida</taxon>
        <taxon>Araneae</taxon>
        <taxon>Araneomorphae</taxon>
        <taxon>Entelegynae</taxon>
        <taxon>Araneoidea</taxon>
        <taxon>Linyphiidae</taxon>
        <taxon>Erigoninae</taxon>
        <taxon>Oedothorax</taxon>
    </lineage>
</organism>
<evidence type="ECO:0000256" key="1">
    <source>
        <dbReference type="SAM" id="MobiDB-lite"/>
    </source>
</evidence>
<reference evidence="2 3" key="1">
    <citation type="journal article" date="2022" name="Nat. Ecol. Evol.">
        <title>A masculinizing supergene underlies an exaggerated male reproductive morph in a spider.</title>
        <authorList>
            <person name="Hendrickx F."/>
            <person name="De Corte Z."/>
            <person name="Sonet G."/>
            <person name="Van Belleghem S.M."/>
            <person name="Kostlbacher S."/>
            <person name="Vangestel C."/>
        </authorList>
    </citation>
    <scope>NUCLEOTIDE SEQUENCE [LARGE SCALE GENOMIC DNA]</scope>
    <source>
        <strain evidence="2">W744_W776</strain>
    </source>
</reference>